<name>A0A217EYQ9_9SPHN</name>
<proteinExistence type="inferred from homology"/>
<geneLocation type="plasmid" evidence="8">
    <name>pcme4a9ii</name>
</geneLocation>
<dbReference type="InterPro" id="IPR057206">
    <property type="entry name" value="DUF7884"/>
</dbReference>
<dbReference type="PIRSF" id="PIRSF003085">
    <property type="entry name" value="CMAS"/>
    <property type="match status" value="1"/>
</dbReference>
<dbReference type="PANTHER" id="PTHR43667">
    <property type="entry name" value="CYCLOPROPANE-FATTY-ACYL-PHOSPHOLIPID SYNTHASE"/>
    <property type="match status" value="1"/>
</dbReference>
<dbReference type="STRING" id="450378.GCA_001661675_03626"/>
<dbReference type="OrthoDB" id="9782855at2"/>
<evidence type="ECO:0000256" key="5">
    <source>
        <dbReference type="ARBA" id="ARBA00023098"/>
    </source>
</evidence>
<evidence type="ECO:0000313" key="8">
    <source>
        <dbReference type="Proteomes" id="UP000195807"/>
    </source>
</evidence>
<evidence type="ECO:0000256" key="3">
    <source>
        <dbReference type="ARBA" id="ARBA00022679"/>
    </source>
</evidence>
<keyword evidence="3 7" id="KW-0808">Transferase</keyword>
<sequence>MSKRLITRYLAGIIKRGTLAVYFADGASENFGTPSQNFPDVTIHFADRNVSRDILLDPRLGAAEAFMDGRLLIERGGIMELVELLRANAPWDRGGSIGRPSRLRRWRNRAAFALESVNSRIGSQRNVAHHYDIGNAFYQLMLDHQHMQYSCAYWDEGVETLAEAQEAKLAHIAAKLALAPGQEVLDIGCGWGGMAIYLARTMDLSVTGITLSEEQLGLARTRADEAGVSDRVKFELIDYRDLAASGQRFDRIVSVGMFEHVGRPQFETFFRSCANMLADDGVMLLHTIGRIGTPGTTDAFTRKYIFPGGYIPALSETVAASEKYRLIASDVEVLRLHYARTLRAWYANCEANRERIEVMFDARFYRMWIFYLAGATAAFENGGMCNYQIQYCRDRRALPLTRGYMGEEEGMLRGRWGNLSGRVS</sequence>
<evidence type="ECO:0000256" key="2">
    <source>
        <dbReference type="ARBA" id="ARBA00022603"/>
    </source>
</evidence>
<dbReference type="EMBL" id="CP019604">
    <property type="protein sequence ID" value="ARU18262.1"/>
    <property type="molecule type" value="Genomic_DNA"/>
</dbReference>
<dbReference type="AlphaFoldDB" id="A0A217EYQ9"/>
<dbReference type="GO" id="GO:0008168">
    <property type="term" value="F:methyltransferase activity"/>
    <property type="evidence" value="ECO:0007669"/>
    <property type="project" value="UniProtKB-KW"/>
</dbReference>
<organism evidence="7 8">
    <name type="scientific">Croceicoccus marinus</name>
    <dbReference type="NCBI Taxonomy" id="450378"/>
    <lineage>
        <taxon>Bacteria</taxon>
        <taxon>Pseudomonadati</taxon>
        <taxon>Pseudomonadota</taxon>
        <taxon>Alphaproteobacteria</taxon>
        <taxon>Sphingomonadales</taxon>
        <taxon>Erythrobacteraceae</taxon>
        <taxon>Croceicoccus</taxon>
    </lineage>
</organism>
<evidence type="ECO:0000256" key="1">
    <source>
        <dbReference type="ARBA" id="ARBA00010815"/>
    </source>
</evidence>
<dbReference type="SUPFAM" id="SSF53335">
    <property type="entry name" value="S-adenosyl-L-methionine-dependent methyltransferases"/>
    <property type="match status" value="1"/>
</dbReference>
<keyword evidence="8" id="KW-1185">Reference proteome</keyword>
<dbReference type="CDD" id="cd02440">
    <property type="entry name" value="AdoMet_MTases"/>
    <property type="match status" value="1"/>
</dbReference>
<protein>
    <submittedName>
        <fullName evidence="7">SAM-dependent methyltransferase</fullName>
    </submittedName>
</protein>
<evidence type="ECO:0000256" key="4">
    <source>
        <dbReference type="ARBA" id="ARBA00022691"/>
    </source>
</evidence>
<feature type="domain" description="DUF7884" evidence="6">
    <location>
        <begin position="18"/>
        <end position="87"/>
    </location>
</feature>
<keyword evidence="2 7" id="KW-0489">Methyltransferase</keyword>
<dbReference type="RefSeq" id="WP_066850794.1">
    <property type="nucleotide sequence ID" value="NZ_CP019604.1"/>
</dbReference>
<reference evidence="7 8" key="1">
    <citation type="submission" date="2017-01" db="EMBL/GenBank/DDBJ databases">
        <title>Complete genome sequence of esterase-producing bacterium Croceicoccus marinus E4A9.</title>
        <authorList>
            <person name="Wu Y.-H."/>
            <person name="Cheng H."/>
            <person name="Xu L."/>
            <person name="Huo Y.-Y."/>
            <person name="Wang C.-S."/>
            <person name="Xu X.-W."/>
        </authorList>
    </citation>
    <scope>NUCLEOTIDE SEQUENCE [LARGE SCALE GENOMIC DNA]</scope>
    <source>
        <strain evidence="7 8">E4A9</strain>
        <plasmid evidence="8">Plasmid pcme4a9ii</plasmid>
    </source>
</reference>
<dbReference type="InterPro" id="IPR050723">
    <property type="entry name" value="CFA/CMAS"/>
</dbReference>
<dbReference type="KEGG" id="cman:A9D14_18050"/>
<dbReference type="Pfam" id="PF02353">
    <property type="entry name" value="CMAS"/>
    <property type="match status" value="1"/>
</dbReference>
<keyword evidence="4" id="KW-0949">S-adenosyl-L-methionine</keyword>
<gene>
    <name evidence="7" type="ORF">A9D14_18050</name>
</gene>
<accession>A0A217EYQ9</accession>
<dbReference type="GO" id="GO:0032259">
    <property type="term" value="P:methylation"/>
    <property type="evidence" value="ECO:0007669"/>
    <property type="project" value="UniProtKB-KW"/>
</dbReference>
<dbReference type="InterPro" id="IPR029063">
    <property type="entry name" value="SAM-dependent_MTases_sf"/>
</dbReference>
<evidence type="ECO:0000259" key="6">
    <source>
        <dbReference type="Pfam" id="PF25371"/>
    </source>
</evidence>
<dbReference type="Proteomes" id="UP000195807">
    <property type="component" value="Plasmid pCME4A9II"/>
</dbReference>
<dbReference type="GO" id="GO:0008610">
    <property type="term" value="P:lipid biosynthetic process"/>
    <property type="evidence" value="ECO:0007669"/>
    <property type="project" value="InterPro"/>
</dbReference>
<comment type="similarity">
    <text evidence="1">Belongs to the CFA/CMAS family.</text>
</comment>
<dbReference type="InterPro" id="IPR003333">
    <property type="entry name" value="CMAS"/>
</dbReference>
<keyword evidence="7" id="KW-0614">Plasmid</keyword>
<dbReference type="Gene3D" id="3.40.50.150">
    <property type="entry name" value="Vaccinia Virus protein VP39"/>
    <property type="match status" value="1"/>
</dbReference>
<keyword evidence="5" id="KW-0443">Lipid metabolism</keyword>
<evidence type="ECO:0000313" key="7">
    <source>
        <dbReference type="EMBL" id="ARU18262.1"/>
    </source>
</evidence>
<dbReference type="Pfam" id="PF25371">
    <property type="entry name" value="DUF7884"/>
    <property type="match status" value="1"/>
</dbReference>
<dbReference type="PANTHER" id="PTHR43667:SF1">
    <property type="entry name" value="CYCLOPROPANE-FATTY-ACYL-PHOSPHOLIPID SYNTHASE"/>
    <property type="match status" value="1"/>
</dbReference>